<feature type="transmembrane region" description="Helical" evidence="2">
    <location>
        <begin position="55"/>
        <end position="74"/>
    </location>
</feature>
<feature type="transmembrane region" description="Helical" evidence="2">
    <location>
        <begin position="162"/>
        <end position="178"/>
    </location>
</feature>
<evidence type="ECO:0000259" key="3">
    <source>
        <dbReference type="SMART" id="SM00460"/>
    </source>
</evidence>
<dbReference type="Pfam" id="PF01841">
    <property type="entry name" value="Transglut_core"/>
    <property type="match status" value="1"/>
</dbReference>
<dbReference type="InterPro" id="IPR038765">
    <property type="entry name" value="Papain-like_cys_pep_sf"/>
</dbReference>
<feature type="transmembrane region" description="Helical" evidence="2">
    <location>
        <begin position="646"/>
        <end position="664"/>
    </location>
</feature>
<feature type="transmembrane region" description="Helical" evidence="2">
    <location>
        <begin position="21"/>
        <end position="43"/>
    </location>
</feature>
<evidence type="ECO:0000313" key="5">
    <source>
        <dbReference type="Proteomes" id="UP000824230"/>
    </source>
</evidence>
<reference evidence="4" key="1">
    <citation type="journal article" date="2021" name="PeerJ">
        <title>Extensive microbial diversity within the chicken gut microbiome revealed by metagenomics and culture.</title>
        <authorList>
            <person name="Gilroy R."/>
            <person name="Ravi A."/>
            <person name="Getino M."/>
            <person name="Pursley I."/>
            <person name="Horton D.L."/>
            <person name="Alikhan N.F."/>
            <person name="Baker D."/>
            <person name="Gharbi K."/>
            <person name="Hall N."/>
            <person name="Watson M."/>
            <person name="Adriaenssens E.M."/>
            <person name="Foster-Nyarko E."/>
            <person name="Jarju S."/>
            <person name="Secka A."/>
            <person name="Antonio M."/>
            <person name="Oren A."/>
            <person name="Chaudhuri R.R."/>
            <person name="La Ragione R."/>
            <person name="Hildebrand F."/>
            <person name="Pallen M.J."/>
        </authorList>
    </citation>
    <scope>NUCLEOTIDE SEQUENCE</scope>
    <source>
        <strain evidence="4">ChiHjej12B11-1927</strain>
    </source>
</reference>
<organism evidence="4 5">
    <name type="scientific">Candidatus Blautia pullistercoris</name>
    <dbReference type="NCBI Taxonomy" id="2838499"/>
    <lineage>
        <taxon>Bacteria</taxon>
        <taxon>Bacillati</taxon>
        <taxon>Bacillota</taxon>
        <taxon>Clostridia</taxon>
        <taxon>Lachnospirales</taxon>
        <taxon>Lachnospiraceae</taxon>
        <taxon>Blautia</taxon>
    </lineage>
</organism>
<feature type="compositionally biased region" description="Polar residues" evidence="1">
    <location>
        <begin position="590"/>
        <end position="605"/>
    </location>
</feature>
<name>A0A9D1VK74_9FIRM</name>
<dbReference type="SUPFAM" id="SSF54001">
    <property type="entry name" value="Cysteine proteinases"/>
    <property type="match status" value="1"/>
</dbReference>
<dbReference type="Gene3D" id="3.10.620.30">
    <property type="match status" value="1"/>
</dbReference>
<keyword evidence="2" id="KW-1133">Transmembrane helix</keyword>
<feature type="transmembrane region" description="Helical" evidence="2">
    <location>
        <begin position="184"/>
        <end position="202"/>
    </location>
</feature>
<keyword evidence="2" id="KW-0812">Transmembrane</keyword>
<dbReference type="PANTHER" id="PTHR42736">
    <property type="entry name" value="PROTEIN-GLUTAMINE GAMMA-GLUTAMYLTRANSFERASE"/>
    <property type="match status" value="1"/>
</dbReference>
<dbReference type="SMART" id="SM00460">
    <property type="entry name" value="TGc"/>
    <property type="match status" value="1"/>
</dbReference>
<evidence type="ECO:0000256" key="1">
    <source>
        <dbReference type="SAM" id="MobiDB-lite"/>
    </source>
</evidence>
<dbReference type="Proteomes" id="UP000824230">
    <property type="component" value="Unassembled WGS sequence"/>
</dbReference>
<reference evidence="4" key="2">
    <citation type="submission" date="2021-04" db="EMBL/GenBank/DDBJ databases">
        <authorList>
            <person name="Gilroy R."/>
        </authorList>
    </citation>
    <scope>NUCLEOTIDE SEQUENCE</scope>
    <source>
        <strain evidence="4">ChiHjej12B11-1927</strain>
    </source>
</reference>
<evidence type="ECO:0000256" key="2">
    <source>
        <dbReference type="SAM" id="Phobius"/>
    </source>
</evidence>
<dbReference type="EMBL" id="DXFG01000070">
    <property type="protein sequence ID" value="HIX36962.1"/>
    <property type="molecule type" value="Genomic_DNA"/>
</dbReference>
<feature type="compositionally biased region" description="Acidic residues" evidence="1">
    <location>
        <begin position="611"/>
        <end position="620"/>
    </location>
</feature>
<comment type="caution">
    <text evidence="4">The sequence shown here is derived from an EMBL/GenBank/DDBJ whole genome shotgun (WGS) entry which is preliminary data.</text>
</comment>
<protein>
    <submittedName>
        <fullName evidence="4">Transglutaminase-like domain-containing protein</fullName>
    </submittedName>
</protein>
<dbReference type="InterPro" id="IPR002931">
    <property type="entry name" value="Transglutaminase-like"/>
</dbReference>
<dbReference type="PANTHER" id="PTHR42736:SF1">
    <property type="entry name" value="PROTEIN-GLUTAMINE GAMMA-GLUTAMYLTRANSFERASE"/>
    <property type="match status" value="1"/>
</dbReference>
<feature type="region of interest" description="Disordered" evidence="1">
    <location>
        <begin position="590"/>
        <end position="631"/>
    </location>
</feature>
<proteinExistence type="predicted"/>
<feature type="transmembrane region" description="Helical" evidence="2">
    <location>
        <begin position="81"/>
        <end position="99"/>
    </location>
</feature>
<evidence type="ECO:0000313" key="4">
    <source>
        <dbReference type="EMBL" id="HIX36962.1"/>
    </source>
</evidence>
<sequence length="778" mass="86840">MKKKQNFPLTIQIESSGHSKGSPLLGFLCSLLLFFFACGSFLLNFSLIFSPGFSLTASAGLWGIPGLMGSLLFSLRKSRRFPAALLGSWGLLFLFLYLFREAFSQQLSSAAGAVEKLVNTVYNLRFFPGYEDSIKDKWILCFFLITLYMLLILLSMLWKKRLLFVLLLGLPGLFSYLLEVSVPVTLFALPLGAFILWRGALFPQSVSRLWLLALPLQGLLFLTAACVFTPLLSPWVFQSSEVFSARINAVGNQLLFGGKAAPVPSQHGEGETGAGGFSYEAQTDTQMITSNPPSYTSQNVLSLEMDREISQPLYLRGFVGADYRDYQWSPPGDEEWYTYAQGSGFSRQQAGDVYNMPLYGIPVEDTFSLFMEFPASPAFTYLPLAGNSSGFSLSESNRLSGRTSSNIDARCFPLTIDTMNEVSMENFDQLSQDLLGTYDTFCKNRYTSWEEQIPENLLEELDQLPVYSSIPEDPSDQDIRNAAEEIQNFLWDHASYSLALDSFSSDAPLAQELLYEQRMGFCIHFATVGTQLFRMYGIPARYVSGYFVLPDMVTENSQGNFTGDIPDSRAHAWVEVYTQGAGWIPVEVTPGSQRSAVQTPETNETAPRDTAEEEAPDNTGEENSGIAGSGEKDPGVLDTLAAVGKGLLITILVLGVLVLLLLFVRRLLFRFRLGYFAGNSTQAYLTVFKNLIRLWELEFSIEIQTSTDREYFRFLSEKLPAPLKEELVALYTDAEAFAYGQKKPSPAQLGNLRRYYLRQRKTYIAGKKGLEKLSSLLI</sequence>
<keyword evidence="2" id="KW-0472">Membrane</keyword>
<feature type="transmembrane region" description="Helical" evidence="2">
    <location>
        <begin position="209"/>
        <end position="237"/>
    </location>
</feature>
<feature type="transmembrane region" description="Helical" evidence="2">
    <location>
        <begin position="137"/>
        <end position="155"/>
    </location>
</feature>
<dbReference type="InterPro" id="IPR052901">
    <property type="entry name" value="Bact_TGase-like"/>
</dbReference>
<gene>
    <name evidence="4" type="ORF">H9738_03705</name>
</gene>
<accession>A0A9D1VK74</accession>
<dbReference type="AlphaFoldDB" id="A0A9D1VK74"/>
<feature type="domain" description="Transglutaminase-like" evidence="3">
    <location>
        <begin position="514"/>
        <end position="590"/>
    </location>
</feature>